<dbReference type="PANTHER" id="PTHR45436:SF5">
    <property type="entry name" value="SENSOR HISTIDINE KINASE TRCS"/>
    <property type="match status" value="1"/>
</dbReference>
<keyword evidence="4" id="KW-0597">Phosphoprotein</keyword>
<keyword evidence="8" id="KW-0472">Membrane</keyword>
<dbReference type="PROSITE" id="PS50885">
    <property type="entry name" value="HAMP"/>
    <property type="match status" value="1"/>
</dbReference>
<keyword evidence="5" id="KW-0808">Transferase</keyword>
<dbReference type="GO" id="GO:0000155">
    <property type="term" value="F:phosphorelay sensor kinase activity"/>
    <property type="evidence" value="ECO:0007669"/>
    <property type="project" value="InterPro"/>
</dbReference>
<dbReference type="SUPFAM" id="SSF55874">
    <property type="entry name" value="ATPase domain of HSP90 chaperone/DNA topoisomerase II/histidine kinase"/>
    <property type="match status" value="1"/>
</dbReference>
<dbReference type="Gene3D" id="6.10.340.10">
    <property type="match status" value="1"/>
</dbReference>
<dbReference type="PANTHER" id="PTHR45436">
    <property type="entry name" value="SENSOR HISTIDINE KINASE YKOH"/>
    <property type="match status" value="1"/>
</dbReference>
<evidence type="ECO:0000256" key="4">
    <source>
        <dbReference type="ARBA" id="ARBA00022553"/>
    </source>
</evidence>
<evidence type="ECO:0000313" key="11">
    <source>
        <dbReference type="EMBL" id="SEA62248.1"/>
    </source>
</evidence>
<feature type="domain" description="HAMP" evidence="10">
    <location>
        <begin position="94"/>
        <end position="145"/>
    </location>
</feature>
<keyword evidence="7" id="KW-0902">Two-component regulatory system</keyword>
<dbReference type="Gene3D" id="1.10.287.130">
    <property type="match status" value="1"/>
</dbReference>
<dbReference type="InterPro" id="IPR050428">
    <property type="entry name" value="TCS_sensor_his_kinase"/>
</dbReference>
<sequence>MKFTTRIILITGLSTLLLTSLYWLAGWHLVESIEDANRAAILEYMASQPELQQTSIEQLLDEPNSSELMERALVIGGILLFSLGAMGITLLLIWQQTRPVRELMQAIEAVDPSSPQMTPLPRKDELGEMSQRFAQLLRRIDGFIQREQNFTRFASHELRSPLTVIHGSLDLLQEMSRDHTNPAEKRAYQRIAQAVNRMEQLTDSFLWLSREQPSEHCKVDSHMLQQLINQSDHSGLELQLQIGPVLDWSIHPFILSVILDNLLGNARRHGTGVLTLEADTHSLILTNPVATAGPENKQQGFGYGLPIIAQLCDKAGAHFCYHQDARQFQARIEFQPSAFRAD</sequence>
<dbReference type="EC" id="2.7.13.3" evidence="3"/>
<evidence type="ECO:0000256" key="2">
    <source>
        <dbReference type="ARBA" id="ARBA00004370"/>
    </source>
</evidence>
<dbReference type="InterPro" id="IPR003660">
    <property type="entry name" value="HAMP_dom"/>
</dbReference>
<evidence type="ECO:0000256" key="6">
    <source>
        <dbReference type="ARBA" id="ARBA00022777"/>
    </source>
</evidence>
<evidence type="ECO:0000256" key="1">
    <source>
        <dbReference type="ARBA" id="ARBA00000085"/>
    </source>
</evidence>
<feature type="domain" description="Histidine kinase" evidence="9">
    <location>
        <begin position="153"/>
        <end position="338"/>
    </location>
</feature>
<protein>
    <recommendedName>
        <fullName evidence="3">histidine kinase</fullName>
        <ecNumber evidence="3">2.7.13.3</ecNumber>
    </recommendedName>
</protein>
<dbReference type="InterPro" id="IPR036890">
    <property type="entry name" value="HATPase_C_sf"/>
</dbReference>
<dbReference type="AlphaFoldDB" id="A0A1H4CPL5"/>
<dbReference type="InterPro" id="IPR003661">
    <property type="entry name" value="HisK_dim/P_dom"/>
</dbReference>
<reference evidence="12" key="1">
    <citation type="submission" date="2016-10" db="EMBL/GenBank/DDBJ databases">
        <authorList>
            <person name="Varghese N."/>
            <person name="Submissions S."/>
        </authorList>
    </citation>
    <scope>NUCLEOTIDE SEQUENCE [LARGE SCALE GENOMIC DNA]</scope>
    <source>
        <strain evidence="12">DSM 11526</strain>
    </source>
</reference>
<dbReference type="RefSeq" id="WP_091825398.1">
    <property type="nucleotide sequence ID" value="NZ_FNRJ01000005.1"/>
</dbReference>
<keyword evidence="12" id="KW-1185">Reference proteome</keyword>
<keyword evidence="8" id="KW-1133">Transmembrane helix</keyword>
<dbReference type="SMART" id="SM00388">
    <property type="entry name" value="HisKA"/>
    <property type="match status" value="1"/>
</dbReference>
<evidence type="ECO:0000256" key="5">
    <source>
        <dbReference type="ARBA" id="ARBA00022679"/>
    </source>
</evidence>
<keyword evidence="8" id="KW-0812">Transmembrane</keyword>
<evidence type="ECO:0000259" key="9">
    <source>
        <dbReference type="PROSITE" id="PS50109"/>
    </source>
</evidence>
<dbReference type="OrthoDB" id="9121563at2"/>
<dbReference type="Proteomes" id="UP000242469">
    <property type="component" value="Unassembled WGS sequence"/>
</dbReference>
<dbReference type="InterPro" id="IPR036097">
    <property type="entry name" value="HisK_dim/P_sf"/>
</dbReference>
<comment type="catalytic activity">
    <reaction evidence="1">
        <text>ATP + protein L-histidine = ADP + protein N-phospho-L-histidine.</text>
        <dbReference type="EC" id="2.7.13.3"/>
    </reaction>
</comment>
<dbReference type="CDD" id="cd06225">
    <property type="entry name" value="HAMP"/>
    <property type="match status" value="1"/>
</dbReference>
<keyword evidence="6 11" id="KW-0418">Kinase</keyword>
<organism evidence="11 12">
    <name type="scientific">Marinobacterium iners DSM 11526</name>
    <dbReference type="NCBI Taxonomy" id="1122198"/>
    <lineage>
        <taxon>Bacteria</taxon>
        <taxon>Pseudomonadati</taxon>
        <taxon>Pseudomonadota</taxon>
        <taxon>Gammaproteobacteria</taxon>
        <taxon>Oceanospirillales</taxon>
        <taxon>Oceanospirillaceae</taxon>
        <taxon>Marinobacterium</taxon>
    </lineage>
</organism>
<evidence type="ECO:0000313" key="12">
    <source>
        <dbReference type="Proteomes" id="UP000242469"/>
    </source>
</evidence>
<comment type="subcellular location">
    <subcellularLocation>
        <location evidence="2">Membrane</location>
    </subcellularLocation>
</comment>
<dbReference type="Pfam" id="PF00512">
    <property type="entry name" value="HisKA"/>
    <property type="match status" value="1"/>
</dbReference>
<dbReference type="EMBL" id="FNRJ01000005">
    <property type="protein sequence ID" value="SEA62248.1"/>
    <property type="molecule type" value="Genomic_DNA"/>
</dbReference>
<evidence type="ECO:0000259" key="10">
    <source>
        <dbReference type="PROSITE" id="PS50885"/>
    </source>
</evidence>
<dbReference type="GO" id="GO:0016020">
    <property type="term" value="C:membrane"/>
    <property type="evidence" value="ECO:0007669"/>
    <property type="project" value="UniProtKB-SubCell"/>
</dbReference>
<feature type="transmembrane region" description="Helical" evidence="8">
    <location>
        <begin position="7"/>
        <end position="25"/>
    </location>
</feature>
<dbReference type="InterPro" id="IPR005467">
    <property type="entry name" value="His_kinase_dom"/>
</dbReference>
<feature type="transmembrane region" description="Helical" evidence="8">
    <location>
        <begin position="72"/>
        <end position="94"/>
    </location>
</feature>
<evidence type="ECO:0000256" key="8">
    <source>
        <dbReference type="SAM" id="Phobius"/>
    </source>
</evidence>
<name>A0A1H4CPL5_9GAMM</name>
<dbReference type="Pfam" id="PF00672">
    <property type="entry name" value="HAMP"/>
    <property type="match status" value="1"/>
</dbReference>
<accession>A0A1H4CPL5</accession>
<dbReference type="SUPFAM" id="SSF47384">
    <property type="entry name" value="Homodimeric domain of signal transducing histidine kinase"/>
    <property type="match status" value="1"/>
</dbReference>
<dbReference type="CDD" id="cd00082">
    <property type="entry name" value="HisKA"/>
    <property type="match status" value="1"/>
</dbReference>
<dbReference type="PROSITE" id="PS50109">
    <property type="entry name" value="HIS_KIN"/>
    <property type="match status" value="1"/>
</dbReference>
<evidence type="ECO:0000256" key="7">
    <source>
        <dbReference type="ARBA" id="ARBA00023012"/>
    </source>
</evidence>
<dbReference type="STRING" id="1122198.SAMN02745729_10588"/>
<gene>
    <name evidence="11" type="ORF">SAMN02745729_10588</name>
</gene>
<proteinExistence type="predicted"/>
<evidence type="ECO:0000256" key="3">
    <source>
        <dbReference type="ARBA" id="ARBA00012438"/>
    </source>
</evidence>